<evidence type="ECO:0000313" key="1">
    <source>
        <dbReference type="EMBL" id="TCP64792.1"/>
    </source>
</evidence>
<accession>A0A4R2RLI0</accession>
<gene>
    <name evidence="1" type="ORF">EDD73_108145</name>
</gene>
<evidence type="ECO:0000313" key="2">
    <source>
        <dbReference type="Proteomes" id="UP000294813"/>
    </source>
</evidence>
<dbReference type="AlphaFoldDB" id="A0A4R2RLI0"/>
<name>A0A4R2RLI0_9FIRM</name>
<dbReference type="OrthoDB" id="9803968at2"/>
<keyword evidence="2" id="KW-1185">Reference proteome</keyword>
<proteinExistence type="predicted"/>
<dbReference type="Proteomes" id="UP000294813">
    <property type="component" value="Unassembled WGS sequence"/>
</dbReference>
<reference evidence="1 2" key="1">
    <citation type="submission" date="2019-03" db="EMBL/GenBank/DDBJ databases">
        <title>Genomic Encyclopedia of Type Strains, Phase IV (KMG-IV): sequencing the most valuable type-strain genomes for metagenomic binning, comparative biology and taxonomic classification.</title>
        <authorList>
            <person name="Goeker M."/>
        </authorList>
    </citation>
    <scope>NUCLEOTIDE SEQUENCE [LARGE SCALE GENOMIC DNA]</scope>
    <source>
        <strain evidence="1 2">DSM 11170</strain>
    </source>
</reference>
<comment type="caution">
    <text evidence="1">The sequence shown here is derived from an EMBL/GenBank/DDBJ whole genome shotgun (WGS) entry which is preliminary data.</text>
</comment>
<protein>
    <submittedName>
        <fullName evidence="1">Uncharacterized protein</fullName>
    </submittedName>
</protein>
<dbReference type="EMBL" id="SLXT01000008">
    <property type="protein sequence ID" value="TCP64792.1"/>
    <property type="molecule type" value="Genomic_DNA"/>
</dbReference>
<dbReference type="RefSeq" id="WP_131918929.1">
    <property type="nucleotide sequence ID" value="NZ_JAOQNU010000008.1"/>
</dbReference>
<sequence length="87" mass="9081">MANVYRDSFGVLHVTDCKPGDAAATIVVETDFPHAGGYPQVKNAAGELVAVVDYGNGEVYVGNRKAGRQATAAEVAQLALLYKALGE</sequence>
<organism evidence="1 2">
    <name type="scientific">Heliophilum fasciatum</name>
    <dbReference type="NCBI Taxonomy" id="35700"/>
    <lineage>
        <taxon>Bacteria</taxon>
        <taxon>Bacillati</taxon>
        <taxon>Bacillota</taxon>
        <taxon>Clostridia</taxon>
        <taxon>Eubacteriales</taxon>
        <taxon>Heliobacteriaceae</taxon>
        <taxon>Heliophilum</taxon>
    </lineage>
</organism>